<evidence type="ECO:0000256" key="2">
    <source>
        <dbReference type="PROSITE-ProRule" id="PRU00176"/>
    </source>
</evidence>
<dbReference type="InterPro" id="IPR025715">
    <property type="entry name" value="FoP_C"/>
</dbReference>
<dbReference type="EMBL" id="ML996570">
    <property type="protein sequence ID" value="KAF2758930.1"/>
    <property type="molecule type" value="Genomic_DNA"/>
</dbReference>
<dbReference type="Pfam" id="PF00076">
    <property type="entry name" value="RRM_1"/>
    <property type="match status" value="1"/>
</dbReference>
<dbReference type="GeneID" id="54481857"/>
<evidence type="ECO:0000313" key="5">
    <source>
        <dbReference type="EMBL" id="KAF2758930.1"/>
    </source>
</evidence>
<dbReference type="SMART" id="SM00360">
    <property type="entry name" value="RRM"/>
    <property type="match status" value="1"/>
</dbReference>
<feature type="domain" description="RRM" evidence="4">
    <location>
        <begin position="96"/>
        <end position="173"/>
    </location>
</feature>
<dbReference type="SMART" id="SM01218">
    <property type="entry name" value="FoP_duplication"/>
    <property type="match status" value="1"/>
</dbReference>
<dbReference type="InterPro" id="IPR051229">
    <property type="entry name" value="ALYREF_mRNA_export"/>
</dbReference>
<dbReference type="PANTHER" id="PTHR19965:SF82">
    <property type="entry name" value="THO COMPLEX SUBUNIT 4"/>
    <property type="match status" value="1"/>
</dbReference>
<dbReference type="SUPFAM" id="SSF54928">
    <property type="entry name" value="RNA-binding domain, RBD"/>
    <property type="match status" value="1"/>
</dbReference>
<dbReference type="InterPro" id="IPR000504">
    <property type="entry name" value="RRM_dom"/>
</dbReference>
<dbReference type="OrthoDB" id="5382468at2759"/>
<keyword evidence="1 2" id="KW-0694">RNA-binding</keyword>
<dbReference type="PROSITE" id="PS50102">
    <property type="entry name" value="RRM"/>
    <property type="match status" value="1"/>
</dbReference>
<gene>
    <name evidence="5" type="ORF">EJ05DRAFT_326576</name>
</gene>
<evidence type="ECO:0000256" key="3">
    <source>
        <dbReference type="SAM" id="MobiDB-lite"/>
    </source>
</evidence>
<feature type="region of interest" description="Disordered" evidence="3">
    <location>
        <begin position="67"/>
        <end position="90"/>
    </location>
</feature>
<organism evidence="5 6">
    <name type="scientific">Pseudovirgaria hyperparasitica</name>
    <dbReference type="NCBI Taxonomy" id="470096"/>
    <lineage>
        <taxon>Eukaryota</taxon>
        <taxon>Fungi</taxon>
        <taxon>Dikarya</taxon>
        <taxon>Ascomycota</taxon>
        <taxon>Pezizomycotina</taxon>
        <taxon>Dothideomycetes</taxon>
        <taxon>Dothideomycetes incertae sedis</taxon>
        <taxon>Acrospermales</taxon>
        <taxon>Acrospermaceae</taxon>
        <taxon>Pseudovirgaria</taxon>
    </lineage>
</organism>
<reference evidence="5" key="1">
    <citation type="journal article" date="2020" name="Stud. Mycol.">
        <title>101 Dothideomycetes genomes: a test case for predicting lifestyles and emergence of pathogens.</title>
        <authorList>
            <person name="Haridas S."/>
            <person name="Albert R."/>
            <person name="Binder M."/>
            <person name="Bloem J."/>
            <person name="Labutti K."/>
            <person name="Salamov A."/>
            <person name="Andreopoulos B."/>
            <person name="Baker S."/>
            <person name="Barry K."/>
            <person name="Bills G."/>
            <person name="Bluhm B."/>
            <person name="Cannon C."/>
            <person name="Castanera R."/>
            <person name="Culley D."/>
            <person name="Daum C."/>
            <person name="Ezra D."/>
            <person name="Gonzalez J."/>
            <person name="Henrissat B."/>
            <person name="Kuo A."/>
            <person name="Liang C."/>
            <person name="Lipzen A."/>
            <person name="Lutzoni F."/>
            <person name="Magnuson J."/>
            <person name="Mondo S."/>
            <person name="Nolan M."/>
            <person name="Ohm R."/>
            <person name="Pangilinan J."/>
            <person name="Park H.-J."/>
            <person name="Ramirez L."/>
            <person name="Alfaro M."/>
            <person name="Sun H."/>
            <person name="Tritt A."/>
            <person name="Yoshinaga Y."/>
            <person name="Zwiers L.-H."/>
            <person name="Turgeon B."/>
            <person name="Goodwin S."/>
            <person name="Spatafora J."/>
            <person name="Crous P."/>
            <person name="Grigoriev I."/>
        </authorList>
    </citation>
    <scope>NUCLEOTIDE SEQUENCE</scope>
    <source>
        <strain evidence="5">CBS 121739</strain>
    </source>
</reference>
<dbReference type="InterPro" id="IPR012677">
    <property type="entry name" value="Nucleotide-bd_a/b_plait_sf"/>
</dbReference>
<feature type="compositionally biased region" description="Basic and acidic residues" evidence="3">
    <location>
        <begin position="201"/>
        <end position="215"/>
    </location>
</feature>
<dbReference type="PANTHER" id="PTHR19965">
    <property type="entry name" value="RNA AND EXPORT FACTOR BINDING PROTEIN"/>
    <property type="match status" value="1"/>
</dbReference>
<feature type="compositionally biased region" description="Low complexity" evidence="3">
    <location>
        <begin position="303"/>
        <end position="315"/>
    </location>
</feature>
<dbReference type="GO" id="GO:0003729">
    <property type="term" value="F:mRNA binding"/>
    <property type="evidence" value="ECO:0007669"/>
    <property type="project" value="TreeGrafter"/>
</dbReference>
<name>A0A6A6WAF0_9PEZI</name>
<dbReference type="Gene3D" id="3.30.70.330">
    <property type="match status" value="1"/>
</dbReference>
<feature type="compositionally biased region" description="Basic and acidic residues" evidence="3">
    <location>
        <begin position="28"/>
        <end position="43"/>
    </location>
</feature>
<dbReference type="RefSeq" id="XP_033601381.1">
    <property type="nucleotide sequence ID" value="XM_033740803.1"/>
</dbReference>
<dbReference type="Pfam" id="PF13865">
    <property type="entry name" value="FoP_duplication"/>
    <property type="match status" value="1"/>
</dbReference>
<evidence type="ECO:0000259" key="4">
    <source>
        <dbReference type="PROSITE" id="PS50102"/>
    </source>
</evidence>
<keyword evidence="6" id="KW-1185">Reference proteome</keyword>
<accession>A0A6A6WAF0</accession>
<proteinExistence type="predicted"/>
<evidence type="ECO:0000313" key="6">
    <source>
        <dbReference type="Proteomes" id="UP000799437"/>
    </source>
</evidence>
<feature type="compositionally biased region" description="Basic and acidic residues" evidence="3">
    <location>
        <begin position="72"/>
        <end position="90"/>
    </location>
</feature>
<dbReference type="Proteomes" id="UP000799437">
    <property type="component" value="Unassembled WGS sequence"/>
</dbReference>
<feature type="region of interest" description="Disordered" evidence="3">
    <location>
        <begin position="1"/>
        <end position="43"/>
    </location>
</feature>
<protein>
    <submittedName>
        <fullName evidence="5">RNA-binding domain-containing protein</fullName>
    </submittedName>
</protein>
<sequence>MDRSLDDIVSGRQNNNRSRNRRGNFPRDGVKKPSQRDYPRNLDQDWVHDKYEDDDCQSNMRAPFLWPTLTHPARDNHRSRPERRQNDRGELFENSFKLKVENLHYEISEEDLKELFSRIGRVREATLVYDRQDRSRGLGFVTYTNANDAIAAMNEYNGQKAYGQTIYLTMLPSTSARPAAARNAPSRSLFDRIERPLESRIRRDDRSVSPIRHSDVSGPAPGNIDRYVPGGGRNGGDRRRSPPRRGVADRGGRRPGARRDDSNRRTDGGAATRQGRPRKTQEQLDAEMEDYWGSKGETEPVTNGSAPANGGAAPATDDIDMIE</sequence>
<feature type="region of interest" description="Disordered" evidence="3">
    <location>
        <begin position="201"/>
        <end position="323"/>
    </location>
</feature>
<dbReference type="AlphaFoldDB" id="A0A6A6WAF0"/>
<dbReference type="GO" id="GO:0005634">
    <property type="term" value="C:nucleus"/>
    <property type="evidence" value="ECO:0007669"/>
    <property type="project" value="TreeGrafter"/>
</dbReference>
<dbReference type="CDD" id="cd12418">
    <property type="entry name" value="RRM_Aly_REF_like"/>
    <property type="match status" value="1"/>
</dbReference>
<evidence type="ECO:0000256" key="1">
    <source>
        <dbReference type="ARBA" id="ARBA00022884"/>
    </source>
</evidence>
<feature type="compositionally biased region" description="Basic and acidic residues" evidence="3">
    <location>
        <begin position="235"/>
        <end position="267"/>
    </location>
</feature>
<dbReference type="InterPro" id="IPR035979">
    <property type="entry name" value="RBD_domain_sf"/>
</dbReference>